<keyword evidence="6 10" id="KW-1133">Transmembrane helix</keyword>
<dbReference type="PANTHER" id="PTHR21137:SF35">
    <property type="entry name" value="ODORANT RECEPTOR 19A-RELATED"/>
    <property type="match status" value="1"/>
</dbReference>
<proteinExistence type="evidence at transcript level"/>
<organism evidence="11">
    <name type="scientific">Scaeva pyrastri</name>
    <name type="common">Hoverfly</name>
    <name type="synonym">Musca pyrastri</name>
    <dbReference type="NCBI Taxonomy" id="219539"/>
    <lineage>
        <taxon>Eukaryota</taxon>
        <taxon>Metazoa</taxon>
        <taxon>Ecdysozoa</taxon>
        <taxon>Arthropoda</taxon>
        <taxon>Hexapoda</taxon>
        <taxon>Insecta</taxon>
        <taxon>Pterygota</taxon>
        <taxon>Neoptera</taxon>
        <taxon>Endopterygota</taxon>
        <taxon>Diptera</taxon>
        <taxon>Brachycera</taxon>
        <taxon>Muscomorpha</taxon>
        <taxon>Syrphoidea</taxon>
        <taxon>Syrphidae</taxon>
        <taxon>Syrphinae</taxon>
        <taxon>Syrphini</taxon>
        <taxon>Scaeva</taxon>
    </lineage>
</organism>
<accession>A0A1B3B7B0</accession>
<feature type="transmembrane region" description="Helical" evidence="10">
    <location>
        <begin position="258"/>
        <end position="282"/>
    </location>
</feature>
<comment type="caution">
    <text evidence="10">Lacks conserved residue(s) required for the propagation of feature annotation.</text>
</comment>
<evidence type="ECO:0000256" key="3">
    <source>
        <dbReference type="ARBA" id="ARBA00022606"/>
    </source>
</evidence>
<dbReference type="GO" id="GO:0004984">
    <property type="term" value="F:olfactory receptor activity"/>
    <property type="evidence" value="ECO:0007669"/>
    <property type="project" value="InterPro"/>
</dbReference>
<keyword evidence="3 10" id="KW-0716">Sensory transduction</keyword>
<evidence type="ECO:0000256" key="1">
    <source>
        <dbReference type="ARBA" id="ARBA00004651"/>
    </source>
</evidence>
<sequence>MRPSEKFAKVLRVVRLCSAVCGCDIINEKYKINNITRAVIFCITVYFIFSAYTVNLKIAENWSVVLEAFCMVGSVLQGISKLTSGIIYKNYFRFASKFLRQVYSEYENKGESYLNILDKCISRTRAVLKSVAVLYAVVVISLISVPIVVWIFTGKRFFPMQFFIPYLDTNTLLGYFATIGMQSVCLVFGGFGNFAGDMFLMVFFGQANMLVDIFMLKGQELSELAVDSKDEKVQHKLNEVIEWHQTYSRYIENLDVMYFWINFTQITTSAVSIVLTLAIMFIGEWPGAYAYILISFTMLYLYCGMGTLVELANDRIIDEIYNIHWYILKVPQQKCIRYMLMKAQSPKEISVGGVAQLSVSTGLQVTKTVYSVFMMLLNFFDDK</sequence>
<evidence type="ECO:0000256" key="10">
    <source>
        <dbReference type="RuleBase" id="RU351113"/>
    </source>
</evidence>
<evidence type="ECO:0000256" key="7">
    <source>
        <dbReference type="ARBA" id="ARBA00023136"/>
    </source>
</evidence>
<evidence type="ECO:0000256" key="9">
    <source>
        <dbReference type="ARBA" id="ARBA00023224"/>
    </source>
</evidence>
<feature type="transmembrane region" description="Helical" evidence="10">
    <location>
        <begin position="288"/>
        <end position="309"/>
    </location>
</feature>
<keyword evidence="2" id="KW-1003">Cell membrane</keyword>
<dbReference type="PANTHER" id="PTHR21137">
    <property type="entry name" value="ODORANT RECEPTOR"/>
    <property type="match status" value="1"/>
</dbReference>
<feature type="transmembrane region" description="Helical" evidence="10">
    <location>
        <begin position="64"/>
        <end position="88"/>
    </location>
</feature>
<dbReference type="GO" id="GO:0005886">
    <property type="term" value="C:plasma membrane"/>
    <property type="evidence" value="ECO:0007669"/>
    <property type="project" value="UniProtKB-SubCell"/>
</dbReference>
<dbReference type="EMBL" id="KU291839">
    <property type="protein sequence ID" value="AOE48089.1"/>
    <property type="molecule type" value="mRNA"/>
</dbReference>
<feature type="transmembrane region" description="Helical" evidence="10">
    <location>
        <begin position="172"/>
        <end position="191"/>
    </location>
</feature>
<dbReference type="AlphaFoldDB" id="A0A1B3B7B0"/>
<dbReference type="InterPro" id="IPR004117">
    <property type="entry name" value="7tm6_olfct_rcpt"/>
</dbReference>
<feature type="transmembrane region" description="Helical" evidence="10">
    <location>
        <begin position="38"/>
        <end position="58"/>
    </location>
</feature>
<evidence type="ECO:0000256" key="4">
    <source>
        <dbReference type="ARBA" id="ARBA00022692"/>
    </source>
</evidence>
<keyword evidence="5 10" id="KW-0552">Olfaction</keyword>
<reference evidence="11" key="1">
    <citation type="submission" date="2015-12" db="EMBL/GenBank/DDBJ databases">
        <authorList>
            <person name="Shamseldin A."/>
            <person name="Moawad H."/>
            <person name="Abd El-Rahim W.M."/>
            <person name="Sadowsky M.J."/>
        </authorList>
    </citation>
    <scope>NUCLEOTIDE SEQUENCE</scope>
</reference>
<name>A0A1B3B7B0_SCAPY</name>
<keyword evidence="4 10" id="KW-0812">Transmembrane</keyword>
<evidence type="ECO:0000256" key="2">
    <source>
        <dbReference type="ARBA" id="ARBA00022475"/>
    </source>
</evidence>
<evidence type="ECO:0000256" key="5">
    <source>
        <dbReference type="ARBA" id="ARBA00022725"/>
    </source>
</evidence>
<dbReference type="GO" id="GO:0007165">
    <property type="term" value="P:signal transduction"/>
    <property type="evidence" value="ECO:0007669"/>
    <property type="project" value="UniProtKB-KW"/>
</dbReference>
<dbReference type="Pfam" id="PF02949">
    <property type="entry name" value="7tm_6"/>
    <property type="match status" value="1"/>
</dbReference>
<keyword evidence="8 10" id="KW-0675">Receptor</keyword>
<comment type="similarity">
    <text evidence="10">Belongs to the insect chemoreceptor superfamily. Heteromeric odorant receptor channel (TC 1.A.69) family.</text>
</comment>
<protein>
    <recommendedName>
        <fullName evidence="10">Odorant receptor</fullName>
    </recommendedName>
</protein>
<comment type="subcellular location">
    <subcellularLocation>
        <location evidence="1 10">Cell membrane</location>
        <topology evidence="1 10">Multi-pass membrane protein</topology>
    </subcellularLocation>
</comment>
<evidence type="ECO:0000256" key="8">
    <source>
        <dbReference type="ARBA" id="ARBA00023170"/>
    </source>
</evidence>
<evidence type="ECO:0000313" key="11">
    <source>
        <dbReference type="EMBL" id="AOE48089.1"/>
    </source>
</evidence>
<feature type="transmembrane region" description="Helical" evidence="10">
    <location>
        <begin position="132"/>
        <end position="152"/>
    </location>
</feature>
<reference evidence="11" key="2">
    <citation type="journal article" date="2016" name="PLoS ONE">
        <title>Molecular Characterization and Sex Distribution of Chemosensory Receptor Gene Family Based on Transcriptome Analysis of Scaeva pyrastri.</title>
        <authorList>
            <person name="Li X.M."/>
            <person name="Zhu X.Y."/>
            <person name="He P."/>
            <person name="Xu L."/>
            <person name="Sun L."/>
            <person name="Chen L."/>
            <person name="Wang Z.Q."/>
            <person name="Deng D.G."/>
            <person name="Zhang Y.N."/>
        </authorList>
    </citation>
    <scope>NUCLEOTIDE SEQUENCE</scope>
</reference>
<dbReference type="GO" id="GO:0005549">
    <property type="term" value="F:odorant binding"/>
    <property type="evidence" value="ECO:0007669"/>
    <property type="project" value="InterPro"/>
</dbReference>
<evidence type="ECO:0000256" key="6">
    <source>
        <dbReference type="ARBA" id="ARBA00022989"/>
    </source>
</evidence>
<keyword evidence="9 10" id="KW-0807">Transducer</keyword>
<keyword evidence="7 10" id="KW-0472">Membrane</keyword>